<proteinExistence type="predicted"/>
<evidence type="ECO:0000259" key="3">
    <source>
        <dbReference type="PROSITE" id="PS50222"/>
    </source>
</evidence>
<dbReference type="GO" id="GO:0032588">
    <property type="term" value="C:trans-Golgi network membrane"/>
    <property type="evidence" value="ECO:0007669"/>
    <property type="project" value="TreeGrafter"/>
</dbReference>
<keyword evidence="1" id="KW-0677">Repeat</keyword>
<feature type="domain" description="EF-hand" evidence="3">
    <location>
        <begin position="123"/>
        <end position="158"/>
    </location>
</feature>
<dbReference type="Pfam" id="PF00036">
    <property type="entry name" value="EF-hand_1"/>
    <property type="match status" value="1"/>
</dbReference>
<dbReference type="PROSITE" id="PS00018">
    <property type="entry name" value="EF_HAND_1"/>
    <property type="match status" value="2"/>
</dbReference>
<dbReference type="InterPro" id="IPR051111">
    <property type="entry name" value="Ca-binding_regulatory"/>
</dbReference>
<accession>A0A0N4ZI12</accession>
<protein>
    <submittedName>
        <fullName evidence="5">EF-hand domain-containing protein</fullName>
    </submittedName>
</protein>
<evidence type="ECO:0000256" key="2">
    <source>
        <dbReference type="ARBA" id="ARBA00022837"/>
    </source>
</evidence>
<keyword evidence="2" id="KW-0106">Calcium</keyword>
<dbReference type="InterPro" id="IPR011992">
    <property type="entry name" value="EF-hand-dom_pair"/>
</dbReference>
<dbReference type="PANTHER" id="PTHR46311">
    <property type="entry name" value="CALCIUM-BINDING PROTEIN 8-RELATED"/>
    <property type="match status" value="1"/>
</dbReference>
<feature type="domain" description="EF-hand" evidence="3">
    <location>
        <begin position="47"/>
        <end position="82"/>
    </location>
</feature>
<keyword evidence="4" id="KW-1185">Reference proteome</keyword>
<evidence type="ECO:0000313" key="4">
    <source>
        <dbReference type="Proteomes" id="UP000038045"/>
    </source>
</evidence>
<dbReference type="WBParaSite" id="PTRK_0000756900.1">
    <property type="protein sequence ID" value="PTRK_0000756900.1"/>
    <property type="gene ID" value="PTRK_0000756900"/>
</dbReference>
<dbReference type="InterPro" id="IPR018247">
    <property type="entry name" value="EF_Hand_1_Ca_BS"/>
</dbReference>
<sequence>MDPYMCERYILDDQQLKDVFHMLDMDRDGFLGRSEIGALLRNSNYESTMKELNFIFEEVDTNDNGKITGTSFLSFMKPPENISITLNQLEDKFDKYANSLKDKDGVITKENMKQIVKELDFQHDEDHLINVFDAADSNKDGFINFHEFILLLRRVRFCC</sequence>
<dbReference type="Proteomes" id="UP000038045">
    <property type="component" value="Unplaced"/>
</dbReference>
<name>A0A0N4ZI12_PARTI</name>
<dbReference type="AlphaFoldDB" id="A0A0N4ZI12"/>
<dbReference type="Gene3D" id="1.10.238.10">
    <property type="entry name" value="EF-hand"/>
    <property type="match status" value="2"/>
</dbReference>
<dbReference type="GO" id="GO:0005509">
    <property type="term" value="F:calcium ion binding"/>
    <property type="evidence" value="ECO:0007669"/>
    <property type="project" value="InterPro"/>
</dbReference>
<organism evidence="4 5">
    <name type="scientific">Parastrongyloides trichosuri</name>
    <name type="common">Possum-specific nematode worm</name>
    <dbReference type="NCBI Taxonomy" id="131310"/>
    <lineage>
        <taxon>Eukaryota</taxon>
        <taxon>Metazoa</taxon>
        <taxon>Ecdysozoa</taxon>
        <taxon>Nematoda</taxon>
        <taxon>Chromadorea</taxon>
        <taxon>Rhabditida</taxon>
        <taxon>Tylenchina</taxon>
        <taxon>Panagrolaimomorpha</taxon>
        <taxon>Strongyloidoidea</taxon>
        <taxon>Strongyloididae</taxon>
        <taxon>Parastrongyloides</taxon>
    </lineage>
</organism>
<dbReference type="STRING" id="131310.A0A0N4ZI12"/>
<dbReference type="FunFam" id="1.10.238.10:FF:000003">
    <property type="entry name" value="Calmodulin A"/>
    <property type="match status" value="1"/>
</dbReference>
<feature type="domain" description="EF-hand" evidence="3">
    <location>
        <begin position="11"/>
        <end position="46"/>
    </location>
</feature>
<dbReference type="SUPFAM" id="SSF47473">
    <property type="entry name" value="EF-hand"/>
    <property type="match status" value="1"/>
</dbReference>
<dbReference type="PROSITE" id="PS50222">
    <property type="entry name" value="EF_HAND_2"/>
    <property type="match status" value="3"/>
</dbReference>
<dbReference type="PANTHER" id="PTHR46311:SF5">
    <property type="entry name" value="EF-HAND DOMAIN-CONTAINING PROTEIN"/>
    <property type="match status" value="1"/>
</dbReference>
<evidence type="ECO:0000313" key="5">
    <source>
        <dbReference type="WBParaSite" id="PTRK_0000756900.1"/>
    </source>
</evidence>
<dbReference type="InterPro" id="IPR002048">
    <property type="entry name" value="EF_hand_dom"/>
</dbReference>
<dbReference type="Pfam" id="PF13499">
    <property type="entry name" value="EF-hand_7"/>
    <property type="match status" value="1"/>
</dbReference>
<reference evidence="5" key="1">
    <citation type="submission" date="2017-02" db="UniProtKB">
        <authorList>
            <consortium name="WormBaseParasite"/>
        </authorList>
    </citation>
    <scope>IDENTIFICATION</scope>
</reference>
<evidence type="ECO:0000256" key="1">
    <source>
        <dbReference type="ARBA" id="ARBA00022737"/>
    </source>
</evidence>
<dbReference type="CDD" id="cd00051">
    <property type="entry name" value="EFh"/>
    <property type="match status" value="1"/>
</dbReference>
<dbReference type="SMART" id="SM00054">
    <property type="entry name" value="EFh"/>
    <property type="match status" value="4"/>
</dbReference>